<dbReference type="EMBL" id="KV012527">
    <property type="protein sequence ID" value="KZV24737.1"/>
    <property type="molecule type" value="Genomic_DNA"/>
</dbReference>
<keyword evidence="3" id="KW-1185">Reference proteome</keyword>
<organism evidence="2 3">
    <name type="scientific">Dorcoceras hygrometricum</name>
    <dbReference type="NCBI Taxonomy" id="472368"/>
    <lineage>
        <taxon>Eukaryota</taxon>
        <taxon>Viridiplantae</taxon>
        <taxon>Streptophyta</taxon>
        <taxon>Embryophyta</taxon>
        <taxon>Tracheophyta</taxon>
        <taxon>Spermatophyta</taxon>
        <taxon>Magnoliopsida</taxon>
        <taxon>eudicotyledons</taxon>
        <taxon>Gunneridae</taxon>
        <taxon>Pentapetalae</taxon>
        <taxon>asterids</taxon>
        <taxon>lamiids</taxon>
        <taxon>Lamiales</taxon>
        <taxon>Gesneriaceae</taxon>
        <taxon>Didymocarpoideae</taxon>
        <taxon>Trichosporeae</taxon>
        <taxon>Loxocarpinae</taxon>
        <taxon>Dorcoceras</taxon>
    </lineage>
</organism>
<dbReference type="AlphaFoldDB" id="A0A2Z7AZP1"/>
<evidence type="ECO:0000313" key="2">
    <source>
        <dbReference type="EMBL" id="KZV24737.1"/>
    </source>
</evidence>
<evidence type="ECO:0000256" key="1">
    <source>
        <dbReference type="SAM" id="MobiDB-lite"/>
    </source>
</evidence>
<dbReference type="Proteomes" id="UP000250235">
    <property type="component" value="Unassembled WGS sequence"/>
</dbReference>
<evidence type="ECO:0000313" key="3">
    <source>
        <dbReference type="Proteomes" id="UP000250235"/>
    </source>
</evidence>
<accession>A0A2Z7AZP1</accession>
<proteinExistence type="predicted"/>
<feature type="region of interest" description="Disordered" evidence="1">
    <location>
        <begin position="196"/>
        <end position="229"/>
    </location>
</feature>
<sequence>MLKVFKVLESSGLGGFLGCSVSIYEEDIQEFFANAKLPTDGLVVETEFPERMVTQMKLEFLESGVPMKSSCKKKAMKVEYRLLNGILTKALISIAGSFDVVTQERFDMMVAIMGGDGGKAATAKAKGLGAMHSKAEAVVDPGVKKKRTTMGRAAPSFKEFNIVPFAVDAIPIQMVRLVSSLDKNSAAPKCKLIVEEDSDSEDAEPLNKMIKASNKPTPMSSIAPKTLAV</sequence>
<gene>
    <name evidence="2" type="ORF">F511_09211</name>
</gene>
<protein>
    <submittedName>
        <fullName evidence="2">Phospholipid-transporting ATPase 4-like</fullName>
    </submittedName>
</protein>
<name>A0A2Z7AZP1_9LAMI</name>
<reference evidence="2 3" key="1">
    <citation type="journal article" date="2015" name="Proc. Natl. Acad. Sci. U.S.A.">
        <title>The resurrection genome of Boea hygrometrica: A blueprint for survival of dehydration.</title>
        <authorList>
            <person name="Xiao L."/>
            <person name="Yang G."/>
            <person name="Zhang L."/>
            <person name="Yang X."/>
            <person name="Zhao S."/>
            <person name="Ji Z."/>
            <person name="Zhou Q."/>
            <person name="Hu M."/>
            <person name="Wang Y."/>
            <person name="Chen M."/>
            <person name="Xu Y."/>
            <person name="Jin H."/>
            <person name="Xiao X."/>
            <person name="Hu G."/>
            <person name="Bao F."/>
            <person name="Hu Y."/>
            <person name="Wan P."/>
            <person name="Li L."/>
            <person name="Deng X."/>
            <person name="Kuang T."/>
            <person name="Xiang C."/>
            <person name="Zhu J.K."/>
            <person name="Oliver M.J."/>
            <person name="He Y."/>
        </authorList>
    </citation>
    <scope>NUCLEOTIDE SEQUENCE [LARGE SCALE GENOMIC DNA]</scope>
    <source>
        <strain evidence="3">cv. XS01</strain>
    </source>
</reference>